<keyword evidence="1" id="KW-0436">Ligase</keyword>
<sequence>MTVIGVSIAIPDPWGCELQRARLSYGDEQARGIPTHVTVLPPTEVDDAAMDDIHEHLLRAAGSVPPFLLELRGTGTFHPVSPVVFIQVARGIPSCEQLEARVRDGVLARELSFTYHPHVTVAHGLPDDALERAHAELADYHAQFAVDAFSLYVQGEDGVWRPIRRYPLGDAGEAFVGCES</sequence>
<dbReference type="Proteomes" id="UP000431092">
    <property type="component" value="Unassembled WGS sequence"/>
</dbReference>
<comment type="caution">
    <text evidence="1">The sequence shown here is derived from an EMBL/GenBank/DDBJ whole genome shotgun (WGS) entry which is preliminary data.</text>
</comment>
<protein>
    <submittedName>
        <fullName evidence="1">2'-5' RNA ligase family protein</fullName>
    </submittedName>
</protein>
<dbReference type="Pfam" id="PF13563">
    <property type="entry name" value="2_5_RNA_ligase2"/>
    <property type="match status" value="1"/>
</dbReference>
<evidence type="ECO:0000313" key="2">
    <source>
        <dbReference type="Proteomes" id="UP000431092"/>
    </source>
</evidence>
<dbReference type="InterPro" id="IPR009097">
    <property type="entry name" value="Cyclic_Pdiesterase"/>
</dbReference>
<dbReference type="GO" id="GO:0016874">
    <property type="term" value="F:ligase activity"/>
    <property type="evidence" value="ECO:0007669"/>
    <property type="project" value="UniProtKB-KW"/>
</dbReference>
<dbReference type="PANTHER" id="PTHR40037">
    <property type="entry name" value="PHOSPHOESTERASE YJCG-RELATED"/>
    <property type="match status" value="1"/>
</dbReference>
<keyword evidence="2" id="KW-1185">Reference proteome</keyword>
<dbReference type="PANTHER" id="PTHR40037:SF1">
    <property type="entry name" value="PHOSPHOESTERASE SAOUHSC_00951-RELATED"/>
    <property type="match status" value="1"/>
</dbReference>
<evidence type="ECO:0000313" key="1">
    <source>
        <dbReference type="EMBL" id="MTB71878.1"/>
    </source>
</evidence>
<dbReference type="EMBL" id="WLVL01000028">
    <property type="protein sequence ID" value="MTB71878.1"/>
    <property type="molecule type" value="Genomic_DNA"/>
</dbReference>
<dbReference type="RefSeq" id="WP_311966510.1">
    <property type="nucleotide sequence ID" value="NZ_WLVL01000028.1"/>
</dbReference>
<gene>
    <name evidence="1" type="ORF">GGG17_07830</name>
</gene>
<organism evidence="1 2">
    <name type="scientific">Arsenicicoccus cauae</name>
    <dbReference type="NCBI Taxonomy" id="2663847"/>
    <lineage>
        <taxon>Bacteria</taxon>
        <taxon>Bacillati</taxon>
        <taxon>Actinomycetota</taxon>
        <taxon>Actinomycetes</taxon>
        <taxon>Micrococcales</taxon>
        <taxon>Intrasporangiaceae</taxon>
        <taxon>Arsenicicoccus</taxon>
    </lineage>
</organism>
<proteinExistence type="predicted"/>
<name>A0A6I3ICG7_9MICO</name>
<reference evidence="1 2" key="1">
    <citation type="submission" date="2019-11" db="EMBL/GenBank/DDBJ databases">
        <title>Whole genome sequencing identifies a novel species of the genus Arsenicicoccus isolated from human blood.</title>
        <authorList>
            <person name="Jeong J.H."/>
            <person name="Kweon O.J."/>
            <person name="Kim H.R."/>
            <person name="Kim T.-H."/>
            <person name="Ha S.-M."/>
            <person name="Lee M.-K."/>
        </authorList>
    </citation>
    <scope>NUCLEOTIDE SEQUENCE [LARGE SCALE GENOMIC DNA]</scope>
    <source>
        <strain evidence="1 2">MKL-02</strain>
    </source>
</reference>
<dbReference type="AlphaFoldDB" id="A0A6I3ICG7"/>
<dbReference type="SUPFAM" id="SSF55144">
    <property type="entry name" value="LigT-like"/>
    <property type="match status" value="1"/>
</dbReference>
<dbReference type="InterPro" id="IPR050580">
    <property type="entry name" value="2H_phosphoesterase_YjcG-like"/>
</dbReference>
<accession>A0A6I3ICG7</accession>
<dbReference type="Gene3D" id="3.90.1140.10">
    <property type="entry name" value="Cyclic phosphodiesterase"/>
    <property type="match status" value="1"/>
</dbReference>